<sequence length="197" mass="22008">MAPEPVDNHNQNTYNESNLQSALNVITLGSSSEEDEALILDNGGYQPLPQSLDNLDIEEQIDYSSLSGLMTALNTHGATNVQDTEADKDTEGVDKSCLEAERLETPLQLSQTSQKVINFTKRGKEEEYLKEQACLWNSKTGSNEIILDEDKETEIKRVMSRIRLPNTAIPSWAKEISDDEWKSQILSVFGSNLSEKN</sequence>
<evidence type="ECO:0000256" key="1">
    <source>
        <dbReference type="ARBA" id="ARBA00002540"/>
    </source>
</evidence>
<dbReference type="Pfam" id="PF06910">
    <property type="entry name" value="MEA1"/>
    <property type="match status" value="1"/>
</dbReference>
<evidence type="ECO:0000313" key="8">
    <source>
        <dbReference type="Proteomes" id="UP000326759"/>
    </source>
</evidence>
<comment type="function">
    <text evidence="1">May play an important role in spermatogenesis and/or testis development.</text>
</comment>
<evidence type="ECO:0000256" key="4">
    <source>
        <dbReference type="ARBA" id="ARBA00022553"/>
    </source>
</evidence>
<keyword evidence="5" id="KW-0221">Differentiation</keyword>
<gene>
    <name evidence="7" type="ORF">Anas_08338</name>
</gene>
<organism evidence="7 8">
    <name type="scientific">Armadillidium nasatum</name>
    <dbReference type="NCBI Taxonomy" id="96803"/>
    <lineage>
        <taxon>Eukaryota</taxon>
        <taxon>Metazoa</taxon>
        <taxon>Ecdysozoa</taxon>
        <taxon>Arthropoda</taxon>
        <taxon>Crustacea</taxon>
        <taxon>Multicrustacea</taxon>
        <taxon>Malacostraca</taxon>
        <taxon>Eumalacostraca</taxon>
        <taxon>Peracarida</taxon>
        <taxon>Isopoda</taxon>
        <taxon>Oniscidea</taxon>
        <taxon>Crinocheta</taxon>
        <taxon>Armadillidiidae</taxon>
        <taxon>Armadillidium</taxon>
    </lineage>
</organism>
<keyword evidence="6" id="KW-0744">Spermatogenesis</keyword>
<evidence type="ECO:0000256" key="3">
    <source>
        <dbReference type="ARBA" id="ARBA00022473"/>
    </source>
</evidence>
<keyword evidence="3" id="KW-0217">Developmental protein</keyword>
<keyword evidence="4" id="KW-0597">Phosphoprotein</keyword>
<dbReference type="GO" id="GO:0007283">
    <property type="term" value="P:spermatogenesis"/>
    <property type="evidence" value="ECO:0007669"/>
    <property type="project" value="UniProtKB-KW"/>
</dbReference>
<dbReference type="GO" id="GO:0030154">
    <property type="term" value="P:cell differentiation"/>
    <property type="evidence" value="ECO:0007669"/>
    <property type="project" value="UniProtKB-KW"/>
</dbReference>
<reference evidence="7 8" key="1">
    <citation type="journal article" date="2019" name="PLoS Biol.">
        <title>Sex chromosomes control vertical transmission of feminizing Wolbachia symbionts in an isopod.</title>
        <authorList>
            <person name="Becking T."/>
            <person name="Chebbi M.A."/>
            <person name="Giraud I."/>
            <person name="Moumen B."/>
            <person name="Laverre T."/>
            <person name="Caubet Y."/>
            <person name="Peccoud J."/>
            <person name="Gilbert C."/>
            <person name="Cordaux R."/>
        </authorList>
    </citation>
    <scope>NUCLEOTIDE SEQUENCE [LARGE SCALE GENOMIC DNA]</scope>
    <source>
        <strain evidence="7">ANa2</strain>
        <tissue evidence="7">Whole body excluding digestive tract and cuticle</tissue>
    </source>
</reference>
<proteinExistence type="predicted"/>
<dbReference type="Proteomes" id="UP000326759">
    <property type="component" value="Unassembled WGS sequence"/>
</dbReference>
<evidence type="ECO:0000256" key="2">
    <source>
        <dbReference type="ARBA" id="ARBA00022245"/>
    </source>
</evidence>
<dbReference type="EMBL" id="SEYY01002489">
    <property type="protein sequence ID" value="KAB7504746.1"/>
    <property type="molecule type" value="Genomic_DNA"/>
</dbReference>
<accession>A0A5N5TDK5</accession>
<evidence type="ECO:0000256" key="6">
    <source>
        <dbReference type="ARBA" id="ARBA00022871"/>
    </source>
</evidence>
<keyword evidence="8" id="KW-1185">Reference proteome</keyword>
<protein>
    <recommendedName>
        <fullName evidence="2">Male-enhanced antigen 1</fullName>
    </recommendedName>
</protein>
<evidence type="ECO:0000313" key="7">
    <source>
        <dbReference type="EMBL" id="KAB7504746.1"/>
    </source>
</evidence>
<comment type="caution">
    <text evidence="7">The sequence shown here is derived from an EMBL/GenBank/DDBJ whole genome shotgun (WGS) entry which is preliminary data.</text>
</comment>
<dbReference type="OrthoDB" id="5593200at2759"/>
<evidence type="ECO:0000256" key="5">
    <source>
        <dbReference type="ARBA" id="ARBA00022782"/>
    </source>
</evidence>
<dbReference type="PANTHER" id="PTHR17005">
    <property type="entry name" value="MALE-ENHANCED ANTIGEN-1"/>
    <property type="match status" value="1"/>
</dbReference>
<name>A0A5N5TDK5_9CRUS</name>
<dbReference type="AlphaFoldDB" id="A0A5N5TDK5"/>
<dbReference type="InterPro" id="IPR009685">
    <property type="entry name" value="MEA1"/>
</dbReference>